<proteinExistence type="inferred from homology"/>
<dbReference type="Pfam" id="PF03055">
    <property type="entry name" value="RPE65"/>
    <property type="match status" value="1"/>
</dbReference>
<name>A0ABT5IDV2_9CAUL</name>
<evidence type="ECO:0000256" key="1">
    <source>
        <dbReference type="ARBA" id="ARBA00006787"/>
    </source>
</evidence>
<keyword evidence="3 5" id="KW-0560">Oxidoreductase</keyword>
<evidence type="ECO:0000256" key="5">
    <source>
        <dbReference type="RuleBase" id="RU364048"/>
    </source>
</evidence>
<evidence type="ECO:0000313" key="7">
    <source>
        <dbReference type="Proteomes" id="UP001216595"/>
    </source>
</evidence>
<gene>
    <name evidence="6" type="ORF">PQU94_08810</name>
</gene>
<protein>
    <recommendedName>
        <fullName evidence="5">Dioxygenase</fullName>
        <ecNumber evidence="5">1.13.11.-</ecNumber>
    </recommendedName>
</protein>
<dbReference type="InterPro" id="IPR004294">
    <property type="entry name" value="Carotenoid_Oase"/>
</dbReference>
<organism evidence="6 7">
    <name type="scientific">Asticcacaulis currens</name>
    <dbReference type="NCBI Taxonomy" id="2984210"/>
    <lineage>
        <taxon>Bacteria</taxon>
        <taxon>Pseudomonadati</taxon>
        <taxon>Pseudomonadota</taxon>
        <taxon>Alphaproteobacteria</taxon>
        <taxon>Caulobacterales</taxon>
        <taxon>Caulobacteraceae</taxon>
        <taxon>Asticcacaulis</taxon>
    </lineage>
</organism>
<evidence type="ECO:0000256" key="2">
    <source>
        <dbReference type="ARBA" id="ARBA00022723"/>
    </source>
</evidence>
<evidence type="ECO:0000313" key="6">
    <source>
        <dbReference type="EMBL" id="MDC7694381.1"/>
    </source>
</evidence>
<dbReference type="EMBL" id="JAQQKW010000004">
    <property type="protein sequence ID" value="MDC7694381.1"/>
    <property type="molecule type" value="Genomic_DNA"/>
</dbReference>
<dbReference type="Proteomes" id="UP001216595">
    <property type="component" value="Unassembled WGS sequence"/>
</dbReference>
<comment type="cofactor">
    <cofactor evidence="5">
        <name>Fe(2+)</name>
        <dbReference type="ChEBI" id="CHEBI:29033"/>
    </cofactor>
    <text evidence="5">Binds 1 Fe(2+) ion per subunit.</text>
</comment>
<sequence>MRRREFLAATGAVLASGTPLYGQTPDDTLTQFKQAYANAPWLAGFVSATDDRPYRFLETEGKWPASLSGVFYRNGPARHELGGQRYHHFFDSDGMVHRYAIKDGKIRYNARFVRTQKYKEETAAGRLLYDTAGTLTGGPGVVKSPDSVNAANINLLAAGRELWALWEAGSPYALDPETLETQGVVSLSPELAGAPFSAHPRHGADGRIWNFGVFGNRMALYRLTASARLEAFKVIEIDPVGMVHDFFLTEKSMVIVLPSSDLTADGESYFGSIRHRPDKAMQVLIVDRETLNVVRRSELPSGFWFHGGNAWEGRDGILHFDINLLPDARALQSFRDVMRGRRIVNPWDIGTTTRFSLHANGRFESASIPGEAEFPRIDPRVSSRQYRFVFTAERSNAISHWFDAVRRVDLTTGAVDRYGYGSDYLVEEHVFIPRSGSTREGDGWLLGTALHWPTRRTCLSLFDAANISNGPAACAWLPVAAPLGLHGQFIPTSI</sequence>
<dbReference type="PANTHER" id="PTHR10543">
    <property type="entry name" value="BETA-CAROTENE DIOXYGENASE"/>
    <property type="match status" value="1"/>
</dbReference>
<dbReference type="PANTHER" id="PTHR10543:SF89">
    <property type="entry name" value="CAROTENOID 9,10(9',10')-CLEAVAGE DIOXYGENASE 1"/>
    <property type="match status" value="1"/>
</dbReference>
<dbReference type="EC" id="1.13.11.-" evidence="5"/>
<dbReference type="RefSeq" id="WP_272741092.1">
    <property type="nucleotide sequence ID" value="NZ_JAQQKW010000004.1"/>
</dbReference>
<evidence type="ECO:0000256" key="3">
    <source>
        <dbReference type="ARBA" id="ARBA00023002"/>
    </source>
</evidence>
<reference evidence="6 7" key="1">
    <citation type="submission" date="2023-01" db="EMBL/GenBank/DDBJ databases">
        <title>Novel species of the genus Asticcacaulis isolated from rivers.</title>
        <authorList>
            <person name="Lu H."/>
        </authorList>
    </citation>
    <scope>NUCLEOTIDE SEQUENCE [LARGE SCALE GENOMIC DNA]</scope>
    <source>
        <strain evidence="6 7">DXS10W</strain>
    </source>
</reference>
<keyword evidence="5" id="KW-0223">Dioxygenase</keyword>
<comment type="caution">
    <text evidence="6">The sequence shown here is derived from an EMBL/GenBank/DDBJ whole genome shotgun (WGS) entry which is preliminary data.</text>
</comment>
<accession>A0ABT5IDV2</accession>
<keyword evidence="7" id="KW-1185">Reference proteome</keyword>
<evidence type="ECO:0000256" key="4">
    <source>
        <dbReference type="ARBA" id="ARBA00023004"/>
    </source>
</evidence>
<comment type="similarity">
    <text evidence="1 5">Belongs to the carotenoid oxygenase family.</text>
</comment>
<keyword evidence="4 5" id="KW-0408">Iron</keyword>
<keyword evidence="2 5" id="KW-0479">Metal-binding</keyword>